<protein>
    <submittedName>
        <fullName evidence="1">Uncharacterized protein</fullName>
    </submittedName>
</protein>
<comment type="caution">
    <text evidence="1">The sequence shown here is derived from an EMBL/GenBank/DDBJ whole genome shotgun (WGS) entry which is preliminary data.</text>
</comment>
<organism evidence="1 2">
    <name type="scientific">Peronosclerospora sorghi</name>
    <dbReference type="NCBI Taxonomy" id="230839"/>
    <lineage>
        <taxon>Eukaryota</taxon>
        <taxon>Sar</taxon>
        <taxon>Stramenopiles</taxon>
        <taxon>Oomycota</taxon>
        <taxon>Peronosporomycetes</taxon>
        <taxon>Peronosporales</taxon>
        <taxon>Peronosporaceae</taxon>
        <taxon>Peronosclerospora</taxon>
    </lineage>
</organism>
<accession>A0ACC0VXP8</accession>
<name>A0ACC0VXP8_9STRA</name>
<sequence>MMYRSKSPRMNDDKAQAYTELAAELMELHASVAQNVEKMARTDEEISAMAQIFNRVFQNAAQQSTLRDKPSTSA</sequence>
<dbReference type="Proteomes" id="UP001163321">
    <property type="component" value="Chromosome 6"/>
</dbReference>
<evidence type="ECO:0000313" key="1">
    <source>
        <dbReference type="EMBL" id="KAI9910618.1"/>
    </source>
</evidence>
<evidence type="ECO:0000313" key="2">
    <source>
        <dbReference type="Proteomes" id="UP001163321"/>
    </source>
</evidence>
<reference evidence="1 2" key="1">
    <citation type="journal article" date="2022" name="bioRxiv">
        <title>The genome of the oomycete Peronosclerospora sorghi, a cosmopolitan pathogen of maize and sorghum, is inflated with dispersed pseudogenes.</title>
        <authorList>
            <person name="Fletcher K."/>
            <person name="Martin F."/>
            <person name="Isakeit T."/>
            <person name="Cavanaugh K."/>
            <person name="Magill C."/>
            <person name="Michelmore R."/>
        </authorList>
    </citation>
    <scope>NUCLEOTIDE SEQUENCE [LARGE SCALE GENOMIC DNA]</scope>
    <source>
        <strain evidence="1">P6</strain>
    </source>
</reference>
<keyword evidence="2" id="KW-1185">Reference proteome</keyword>
<gene>
    <name evidence="1" type="ORF">PsorP6_010368</name>
</gene>
<dbReference type="EMBL" id="CM047585">
    <property type="protein sequence ID" value="KAI9910618.1"/>
    <property type="molecule type" value="Genomic_DNA"/>
</dbReference>
<proteinExistence type="predicted"/>